<evidence type="ECO:0000259" key="2">
    <source>
        <dbReference type="Pfam" id="PF20681"/>
    </source>
</evidence>
<evidence type="ECO:0000256" key="1">
    <source>
        <dbReference type="SAM" id="MobiDB-lite"/>
    </source>
</evidence>
<dbReference type="InterPro" id="IPR049203">
    <property type="entry name" value="DUF6818"/>
</dbReference>
<evidence type="ECO:0000313" key="3">
    <source>
        <dbReference type="EMBL" id="KAE9312664.1"/>
    </source>
</evidence>
<dbReference type="PANTHER" id="PTHR34409">
    <property type="entry name" value="SET DOMAIN-CONTAINING PROTEIN"/>
    <property type="match status" value="1"/>
</dbReference>
<feature type="region of interest" description="Disordered" evidence="1">
    <location>
        <begin position="519"/>
        <end position="558"/>
    </location>
</feature>
<feature type="compositionally biased region" description="Pro residues" evidence="1">
    <location>
        <begin position="281"/>
        <end position="293"/>
    </location>
</feature>
<dbReference type="AlphaFoldDB" id="A0A6G0R107"/>
<accession>A0A6G0R107</accession>
<sequence length="581" mass="63744">MLLLQPPPSKNRQPAPARLIYVIREVKVQRESASTPRAYEPPRTPPDAKATIYSSPLSMFKQVVRASTASTSTPKAVFSPAQWPAQVAYLHENYNPKSIKLPYVYDFGDCGCGDPCKIDSCRNARMNIFCTDKCCCWEELCANRPRESDKVEVMQHANTMQSSRMGKPAGSMNYSMPEIMHMLNIVKKVLPQGKDMWDAVAARYDATKYGHWPEREMESLHRNFKALYGLHKPTGCAYMPAHVALAKDVKKLIDEASSVFVTSVDEAEEEAQARGRCQTPRPSPGQPGSPPPTLDASPTSASGIGFDGQAHLDCSPADDPDGYDSMGTLPPLMPSSDDGQDSTFDLDEEEAALAAAASTVTSPATTKSSTLSTSKTVSRAAAKVANARASNGSNKAKKTKPSAVQVATSAKAKGAMTADSRERLRYPSLADSSDRLGGVNLADMRGSLKKRTYAEFDEASYTKQKRLKAEKAAAELKLKLDTATESASGTGGDLVKTIMVLRADAERVDADRAKAAEALRREERHAEREYLEARRQEERRADREAQEERRREDRKEARQHMQDMLLMLSALKNGTIPNVCL</sequence>
<gene>
    <name evidence="3" type="ORF">PF008_g19915</name>
</gene>
<comment type="caution">
    <text evidence="3">The sequence shown here is derived from an EMBL/GenBank/DDBJ whole genome shotgun (WGS) entry which is preliminary data.</text>
</comment>
<feature type="region of interest" description="Disordered" evidence="1">
    <location>
        <begin position="264"/>
        <end position="343"/>
    </location>
</feature>
<name>A0A6G0R107_9STRA</name>
<proteinExistence type="predicted"/>
<dbReference type="PANTHER" id="PTHR34409:SF1">
    <property type="entry name" value="MYB-LIKE DOMAIN-CONTAINING PROTEIN"/>
    <property type="match status" value="1"/>
</dbReference>
<evidence type="ECO:0000313" key="4">
    <source>
        <dbReference type="Proteomes" id="UP000486351"/>
    </source>
</evidence>
<organism evidence="3 4">
    <name type="scientific">Phytophthora fragariae</name>
    <dbReference type="NCBI Taxonomy" id="53985"/>
    <lineage>
        <taxon>Eukaryota</taxon>
        <taxon>Sar</taxon>
        <taxon>Stramenopiles</taxon>
        <taxon>Oomycota</taxon>
        <taxon>Peronosporomycetes</taxon>
        <taxon>Peronosporales</taxon>
        <taxon>Peronosporaceae</taxon>
        <taxon>Phytophthora</taxon>
    </lineage>
</organism>
<dbReference type="EMBL" id="QXFY01001647">
    <property type="protein sequence ID" value="KAE9312664.1"/>
    <property type="molecule type" value="Genomic_DNA"/>
</dbReference>
<protein>
    <recommendedName>
        <fullName evidence="2">DUF6818 domain-containing protein</fullName>
    </recommendedName>
</protein>
<dbReference type="Pfam" id="PF20681">
    <property type="entry name" value="DUF6818"/>
    <property type="match status" value="1"/>
</dbReference>
<feature type="domain" description="DUF6818" evidence="2">
    <location>
        <begin position="191"/>
        <end position="268"/>
    </location>
</feature>
<reference evidence="3 4" key="1">
    <citation type="submission" date="2018-09" db="EMBL/GenBank/DDBJ databases">
        <title>Genomic investigation of the strawberry pathogen Phytophthora fragariae indicates pathogenicity is determined by transcriptional variation in three key races.</title>
        <authorList>
            <person name="Adams T.M."/>
            <person name="Armitage A.D."/>
            <person name="Sobczyk M.K."/>
            <person name="Bates H.J."/>
            <person name="Dunwell J.M."/>
            <person name="Nellist C.F."/>
            <person name="Harrison R.J."/>
        </authorList>
    </citation>
    <scope>NUCLEOTIDE SEQUENCE [LARGE SCALE GENOMIC DNA]</scope>
    <source>
        <strain evidence="3 4">NOV-77</strain>
    </source>
</reference>
<dbReference type="Proteomes" id="UP000486351">
    <property type="component" value="Unassembled WGS sequence"/>
</dbReference>